<evidence type="ECO:0000313" key="2">
    <source>
        <dbReference type="EnsemblPlants" id="PGSC0003DMT400087874"/>
    </source>
</evidence>
<organism evidence="2 3">
    <name type="scientific">Solanum tuberosum</name>
    <name type="common">Potato</name>
    <dbReference type="NCBI Taxonomy" id="4113"/>
    <lineage>
        <taxon>Eukaryota</taxon>
        <taxon>Viridiplantae</taxon>
        <taxon>Streptophyta</taxon>
        <taxon>Embryophyta</taxon>
        <taxon>Tracheophyta</taxon>
        <taxon>Spermatophyta</taxon>
        <taxon>Magnoliopsida</taxon>
        <taxon>eudicotyledons</taxon>
        <taxon>Gunneridae</taxon>
        <taxon>Pentapetalae</taxon>
        <taxon>asterids</taxon>
        <taxon>lamiids</taxon>
        <taxon>Solanales</taxon>
        <taxon>Solanaceae</taxon>
        <taxon>Solanoideae</taxon>
        <taxon>Solaneae</taxon>
        <taxon>Solanum</taxon>
    </lineage>
</organism>
<feature type="compositionally biased region" description="Polar residues" evidence="1">
    <location>
        <begin position="1"/>
        <end position="11"/>
    </location>
</feature>
<dbReference type="InParanoid" id="M1DER2"/>
<dbReference type="PaxDb" id="4113-PGSC0003DMT400087874"/>
<protein>
    <submittedName>
        <fullName evidence="2">Uncharacterized protein</fullName>
    </submittedName>
</protein>
<accession>M1DER2</accession>
<feature type="region of interest" description="Disordered" evidence="1">
    <location>
        <begin position="1"/>
        <end position="23"/>
    </location>
</feature>
<dbReference type="HOGENOM" id="CLU_689649_0_0_1"/>
<dbReference type="EnsemblPlants" id="PGSC0003DMT400087874">
    <property type="protein sequence ID" value="PGSC0003DMT400087874"/>
    <property type="gene ID" value="PGSC0003DMG400037445"/>
</dbReference>
<sequence>MIRVNSTGNHESTSKDLSPVQKPNDFIAQVERSMKANSGEIAAESPDVLLQIRLSSDERNEVGTTGECSPGRGVHLTETSHLFDGEISGDINSGKVTGVLGDDGDEVLPQKTPCIEDNIPKVTKPLIKQQINVYSSSNLQGQVTATNDDHNSEETLEPVRITCILNQQKNQDMEHISNHSVELMKHDREKSSIKETTERNVLRQMQGDENAATKHTQESQHTNTKAITRASQEKQQVNGGKAIWKVKDKKNPNENAMQQSKEYGGTQTNSTTKEMAVQTQQAKTSHMQQTIQKTRMISKTPVIEIEESGDQIAKPPSPVIVDIEDLCVENEVPSPVTPLVVTAEVFEGRMAVKEKNTNLQEGEPMGRELSHVLHENQTADPRNDLPAPATTTNAAQLHQK</sequence>
<dbReference type="AlphaFoldDB" id="M1DER2"/>
<keyword evidence="3" id="KW-1185">Reference proteome</keyword>
<feature type="compositionally biased region" description="Polar residues" evidence="1">
    <location>
        <begin position="389"/>
        <end position="400"/>
    </location>
</feature>
<reference evidence="3" key="1">
    <citation type="journal article" date="2011" name="Nature">
        <title>Genome sequence and analysis of the tuber crop potato.</title>
        <authorList>
            <consortium name="The Potato Genome Sequencing Consortium"/>
        </authorList>
    </citation>
    <scope>NUCLEOTIDE SEQUENCE [LARGE SCALE GENOMIC DNA]</scope>
    <source>
        <strain evidence="3">cv. DM1-3 516 R44</strain>
    </source>
</reference>
<evidence type="ECO:0000313" key="3">
    <source>
        <dbReference type="Proteomes" id="UP000011115"/>
    </source>
</evidence>
<dbReference type="Proteomes" id="UP000011115">
    <property type="component" value="Unassembled WGS sequence"/>
</dbReference>
<evidence type="ECO:0000256" key="1">
    <source>
        <dbReference type="SAM" id="MobiDB-lite"/>
    </source>
</evidence>
<feature type="compositionally biased region" description="Polar residues" evidence="1">
    <location>
        <begin position="253"/>
        <end position="269"/>
    </location>
</feature>
<feature type="compositionally biased region" description="Basic and acidic residues" evidence="1">
    <location>
        <begin position="364"/>
        <end position="374"/>
    </location>
</feature>
<reference evidence="2" key="2">
    <citation type="submission" date="2015-06" db="UniProtKB">
        <authorList>
            <consortium name="EnsemblPlants"/>
        </authorList>
    </citation>
    <scope>IDENTIFICATION</scope>
    <source>
        <strain evidence="2">DM1-3 516 R44</strain>
    </source>
</reference>
<name>M1DER2_SOLTU</name>
<feature type="region of interest" description="Disordered" evidence="1">
    <location>
        <begin position="200"/>
        <end position="269"/>
    </location>
</feature>
<feature type="region of interest" description="Disordered" evidence="1">
    <location>
        <begin position="355"/>
        <end position="400"/>
    </location>
</feature>
<feature type="compositionally biased region" description="Polar residues" evidence="1">
    <location>
        <begin position="219"/>
        <end position="238"/>
    </location>
</feature>
<dbReference type="Gramene" id="PGSC0003DMT400087874">
    <property type="protein sequence ID" value="PGSC0003DMT400087874"/>
    <property type="gene ID" value="PGSC0003DMG400037445"/>
</dbReference>
<proteinExistence type="predicted"/>